<accession>A0ABN7WU22</accession>
<organism evidence="1 2">
    <name type="scientific">Gigaspora margarita</name>
    <dbReference type="NCBI Taxonomy" id="4874"/>
    <lineage>
        <taxon>Eukaryota</taxon>
        <taxon>Fungi</taxon>
        <taxon>Fungi incertae sedis</taxon>
        <taxon>Mucoromycota</taxon>
        <taxon>Glomeromycotina</taxon>
        <taxon>Glomeromycetes</taxon>
        <taxon>Diversisporales</taxon>
        <taxon>Gigasporaceae</taxon>
        <taxon>Gigaspora</taxon>
    </lineage>
</organism>
<evidence type="ECO:0000313" key="2">
    <source>
        <dbReference type="Proteomes" id="UP000789901"/>
    </source>
</evidence>
<gene>
    <name evidence="1" type="ORF">GMARGA_LOCUS34444</name>
</gene>
<keyword evidence="2" id="KW-1185">Reference proteome</keyword>
<proteinExistence type="predicted"/>
<reference evidence="1 2" key="1">
    <citation type="submission" date="2021-06" db="EMBL/GenBank/DDBJ databases">
        <authorList>
            <person name="Kallberg Y."/>
            <person name="Tangrot J."/>
            <person name="Rosling A."/>
        </authorList>
    </citation>
    <scope>NUCLEOTIDE SEQUENCE [LARGE SCALE GENOMIC DNA]</scope>
    <source>
        <strain evidence="1 2">120-4 pot B 10/14</strain>
    </source>
</reference>
<dbReference type="EMBL" id="CAJVQB010060386">
    <property type="protein sequence ID" value="CAG8839417.1"/>
    <property type="molecule type" value="Genomic_DNA"/>
</dbReference>
<dbReference type="Proteomes" id="UP000789901">
    <property type="component" value="Unassembled WGS sequence"/>
</dbReference>
<feature type="non-terminal residue" evidence="1">
    <location>
        <position position="107"/>
    </location>
</feature>
<protein>
    <submittedName>
        <fullName evidence="1">40313_t:CDS:1</fullName>
    </submittedName>
</protein>
<evidence type="ECO:0000313" key="1">
    <source>
        <dbReference type="EMBL" id="CAG8839417.1"/>
    </source>
</evidence>
<name>A0ABN7WU22_GIGMA</name>
<sequence>MNKNQNVIDDQDKIFNIDSSDEENDELYIGDTFFENGKKVELRVNWEYSCLGKYQPKKVLDPINHQNRQSKVTSCKWKVNGSMPEKILTITFTTVMNQYNYLMIPLA</sequence>
<comment type="caution">
    <text evidence="1">The sequence shown here is derived from an EMBL/GenBank/DDBJ whole genome shotgun (WGS) entry which is preliminary data.</text>
</comment>